<gene>
    <name evidence="5" type="ORF">OSO01_37310</name>
</gene>
<dbReference type="InterPro" id="IPR023210">
    <property type="entry name" value="NADP_OxRdtase_dom"/>
</dbReference>
<dbReference type="Gene3D" id="3.20.20.100">
    <property type="entry name" value="NADP-dependent oxidoreductase domain"/>
    <property type="match status" value="1"/>
</dbReference>
<dbReference type="EMBL" id="BJYM01000017">
    <property type="protein sequence ID" value="GEN88992.1"/>
    <property type="molecule type" value="Genomic_DNA"/>
</dbReference>
<feature type="active site" description="Proton donor" evidence="1">
    <location>
        <position position="50"/>
    </location>
</feature>
<dbReference type="CDD" id="cd19138">
    <property type="entry name" value="AKR_YeaE"/>
    <property type="match status" value="1"/>
</dbReference>
<dbReference type="InterPro" id="IPR036812">
    <property type="entry name" value="NAD(P)_OxRdtase_dom_sf"/>
</dbReference>
<dbReference type="OrthoDB" id="9773828at2"/>
<evidence type="ECO:0000256" key="2">
    <source>
        <dbReference type="PIRSR" id="PIRSR000097-2"/>
    </source>
</evidence>
<dbReference type="Pfam" id="PF00248">
    <property type="entry name" value="Aldo_ket_red"/>
    <property type="match status" value="1"/>
</dbReference>
<organism evidence="5 6">
    <name type="scientific">Oceanobacillus sojae</name>
    <dbReference type="NCBI Taxonomy" id="582851"/>
    <lineage>
        <taxon>Bacteria</taxon>
        <taxon>Bacillati</taxon>
        <taxon>Bacillota</taxon>
        <taxon>Bacilli</taxon>
        <taxon>Bacillales</taxon>
        <taxon>Bacillaceae</taxon>
        <taxon>Oceanobacillus</taxon>
    </lineage>
</organism>
<dbReference type="InterPro" id="IPR020471">
    <property type="entry name" value="AKR"/>
</dbReference>
<name>A0A511ZNG5_9BACI</name>
<dbReference type="PIRSF" id="PIRSF000097">
    <property type="entry name" value="AKR"/>
    <property type="match status" value="1"/>
</dbReference>
<evidence type="ECO:0000313" key="6">
    <source>
        <dbReference type="Proteomes" id="UP000321558"/>
    </source>
</evidence>
<dbReference type="GO" id="GO:0016491">
    <property type="term" value="F:oxidoreductase activity"/>
    <property type="evidence" value="ECO:0007669"/>
    <property type="project" value="InterPro"/>
</dbReference>
<sequence>MVQLGGRNLFPIGMGTWHMGEDPSKRNKEIEALRYGLENGIEVIDTAEMYGEGNSENLIGEAIQDIKREDIYLISKFYPFHAQEPELERSLENSLERLGTDYLDLYLLHWKSSIPLEETIESLEKYVKGGRIRNWGVSNFDIADVKGMWKLQGGENCTANQVLYNIASRGIEYDLLPLQRENALPTIAYSPIAQGDTRGDNIKGNKVLQKIAELHNVTVFQVMLAWTIRHHDVLAIPQSSDKKHIQENIDAQTIQLSEEELQLIEKEFPAPKQKKPLDII</sequence>
<dbReference type="PANTHER" id="PTHR43638">
    <property type="entry name" value="OXIDOREDUCTASE, ALDO/KETO REDUCTASE FAMILY PROTEIN"/>
    <property type="match status" value="1"/>
</dbReference>
<feature type="site" description="Lowers pKa of active site Tyr" evidence="3">
    <location>
        <position position="76"/>
    </location>
</feature>
<proteinExistence type="predicted"/>
<dbReference type="PANTHER" id="PTHR43638:SF3">
    <property type="entry name" value="ALDEHYDE REDUCTASE"/>
    <property type="match status" value="1"/>
</dbReference>
<dbReference type="PRINTS" id="PR00069">
    <property type="entry name" value="ALDKETRDTASE"/>
</dbReference>
<feature type="binding site" evidence="2">
    <location>
        <position position="109"/>
    </location>
    <ligand>
        <name>substrate</name>
    </ligand>
</feature>
<keyword evidence="6" id="KW-1185">Reference proteome</keyword>
<reference evidence="5 6" key="1">
    <citation type="submission" date="2019-07" db="EMBL/GenBank/DDBJ databases">
        <title>Whole genome shotgun sequence of Oceanobacillus sojae NBRC 105379.</title>
        <authorList>
            <person name="Hosoyama A."/>
            <person name="Uohara A."/>
            <person name="Ohji S."/>
            <person name="Ichikawa N."/>
        </authorList>
    </citation>
    <scope>NUCLEOTIDE SEQUENCE [LARGE SCALE GENOMIC DNA]</scope>
    <source>
        <strain evidence="5 6">NBRC 105379</strain>
    </source>
</reference>
<feature type="domain" description="NADP-dependent oxidoreductase" evidence="4">
    <location>
        <begin position="11"/>
        <end position="266"/>
    </location>
</feature>
<dbReference type="RefSeq" id="WP_147211883.1">
    <property type="nucleotide sequence ID" value="NZ_BJYM01000017.1"/>
</dbReference>
<dbReference type="STRING" id="582851.GCA_900162665_01827"/>
<accession>A0A511ZNG5</accession>
<dbReference type="AlphaFoldDB" id="A0A511ZNG5"/>
<comment type="caution">
    <text evidence="5">The sequence shown here is derived from an EMBL/GenBank/DDBJ whole genome shotgun (WGS) entry which is preliminary data.</text>
</comment>
<dbReference type="Proteomes" id="UP000321558">
    <property type="component" value="Unassembled WGS sequence"/>
</dbReference>
<evidence type="ECO:0000256" key="3">
    <source>
        <dbReference type="PIRSR" id="PIRSR000097-3"/>
    </source>
</evidence>
<evidence type="ECO:0000259" key="4">
    <source>
        <dbReference type="Pfam" id="PF00248"/>
    </source>
</evidence>
<protein>
    <submittedName>
        <fullName evidence="5">Aldehyde reductase</fullName>
    </submittedName>
</protein>
<evidence type="ECO:0000256" key="1">
    <source>
        <dbReference type="PIRSR" id="PIRSR000097-1"/>
    </source>
</evidence>
<dbReference type="SUPFAM" id="SSF51430">
    <property type="entry name" value="NAD(P)-linked oxidoreductase"/>
    <property type="match status" value="1"/>
</dbReference>
<evidence type="ECO:0000313" key="5">
    <source>
        <dbReference type="EMBL" id="GEN88992.1"/>
    </source>
</evidence>